<evidence type="ECO:0000313" key="1">
    <source>
        <dbReference type="EMBL" id="GJS51772.1"/>
    </source>
</evidence>
<organism evidence="1 2">
    <name type="scientific">Tanacetum coccineum</name>
    <dbReference type="NCBI Taxonomy" id="301880"/>
    <lineage>
        <taxon>Eukaryota</taxon>
        <taxon>Viridiplantae</taxon>
        <taxon>Streptophyta</taxon>
        <taxon>Embryophyta</taxon>
        <taxon>Tracheophyta</taxon>
        <taxon>Spermatophyta</taxon>
        <taxon>Magnoliopsida</taxon>
        <taxon>eudicotyledons</taxon>
        <taxon>Gunneridae</taxon>
        <taxon>Pentapetalae</taxon>
        <taxon>asterids</taxon>
        <taxon>campanulids</taxon>
        <taxon>Asterales</taxon>
        <taxon>Asteraceae</taxon>
        <taxon>Asteroideae</taxon>
        <taxon>Anthemideae</taxon>
        <taxon>Anthemidinae</taxon>
        <taxon>Tanacetum</taxon>
    </lineage>
</organism>
<keyword evidence="2" id="KW-1185">Reference proteome</keyword>
<dbReference type="EMBL" id="BQNB010008608">
    <property type="protein sequence ID" value="GJS51772.1"/>
    <property type="molecule type" value="Genomic_DNA"/>
</dbReference>
<evidence type="ECO:0008006" key="3">
    <source>
        <dbReference type="Google" id="ProtNLM"/>
    </source>
</evidence>
<protein>
    <recommendedName>
        <fullName evidence="3">Eukaryotic translation initiation factor 3 subunit G N-terminal domain-containing protein</fullName>
    </recommendedName>
</protein>
<sequence>MADHSQKWHDGSSSRIIESNSNTKGITAIVSKLYSLGRDIKKLKENVHAIQVGCQLCRGSHLDKECPLNEEVKSFEVVKYGEFGRSINPLRFEPFKTLPKTASEVPNSSVGQFKAVYANDEATVENTSSNETNEVSFLANNEARVA</sequence>
<proteinExistence type="predicted"/>
<dbReference type="Proteomes" id="UP001151760">
    <property type="component" value="Unassembled WGS sequence"/>
</dbReference>
<reference evidence="1" key="1">
    <citation type="journal article" date="2022" name="Int. J. Mol. Sci.">
        <title>Draft Genome of Tanacetum Coccineum: Genomic Comparison of Closely Related Tanacetum-Family Plants.</title>
        <authorList>
            <person name="Yamashiro T."/>
            <person name="Shiraishi A."/>
            <person name="Nakayama K."/>
            <person name="Satake H."/>
        </authorList>
    </citation>
    <scope>NUCLEOTIDE SEQUENCE</scope>
</reference>
<comment type="caution">
    <text evidence="1">The sequence shown here is derived from an EMBL/GenBank/DDBJ whole genome shotgun (WGS) entry which is preliminary data.</text>
</comment>
<reference evidence="1" key="2">
    <citation type="submission" date="2022-01" db="EMBL/GenBank/DDBJ databases">
        <authorList>
            <person name="Yamashiro T."/>
            <person name="Shiraishi A."/>
            <person name="Satake H."/>
            <person name="Nakayama K."/>
        </authorList>
    </citation>
    <scope>NUCLEOTIDE SEQUENCE</scope>
</reference>
<evidence type="ECO:0000313" key="2">
    <source>
        <dbReference type="Proteomes" id="UP001151760"/>
    </source>
</evidence>
<gene>
    <name evidence="1" type="ORF">Tco_0625134</name>
</gene>
<accession>A0ABQ4WFZ1</accession>
<name>A0ABQ4WFZ1_9ASTR</name>